<keyword evidence="4" id="KW-0547">Nucleotide-binding</keyword>
<keyword evidence="3" id="KW-0808">Transferase</keyword>
<dbReference type="GO" id="GO:0005524">
    <property type="term" value="F:ATP binding"/>
    <property type="evidence" value="ECO:0007669"/>
    <property type="project" value="UniProtKB-KW"/>
</dbReference>
<dbReference type="GO" id="GO:0043531">
    <property type="term" value="F:ADP binding"/>
    <property type="evidence" value="ECO:0007669"/>
    <property type="project" value="TreeGrafter"/>
</dbReference>
<keyword evidence="5 7" id="KW-0418">Kinase</keyword>
<evidence type="ECO:0000256" key="4">
    <source>
        <dbReference type="ARBA" id="ARBA00022741"/>
    </source>
</evidence>
<evidence type="ECO:0000313" key="7">
    <source>
        <dbReference type="EMBL" id="OGY59150.1"/>
    </source>
</evidence>
<protein>
    <recommendedName>
        <fullName evidence="2">phosphoglycerate kinase</fullName>
        <ecNumber evidence="2">2.7.2.3</ecNumber>
    </recommendedName>
</protein>
<dbReference type="Pfam" id="PF00162">
    <property type="entry name" value="PGK"/>
    <property type="match status" value="1"/>
</dbReference>
<proteinExistence type="predicted"/>
<evidence type="ECO:0000256" key="2">
    <source>
        <dbReference type="ARBA" id="ARBA00013061"/>
    </source>
</evidence>
<dbReference type="GO" id="GO:0006094">
    <property type="term" value="P:gluconeogenesis"/>
    <property type="evidence" value="ECO:0007669"/>
    <property type="project" value="TreeGrafter"/>
</dbReference>
<dbReference type="InterPro" id="IPR015824">
    <property type="entry name" value="Phosphoglycerate_kinase_N"/>
</dbReference>
<dbReference type="PANTHER" id="PTHR11406:SF23">
    <property type="entry name" value="PHOSPHOGLYCERATE KINASE 1, CHLOROPLASTIC-RELATED"/>
    <property type="match status" value="1"/>
</dbReference>
<dbReference type="GO" id="GO:0006096">
    <property type="term" value="P:glycolytic process"/>
    <property type="evidence" value="ECO:0007669"/>
    <property type="project" value="InterPro"/>
</dbReference>
<reference evidence="7 8" key="1">
    <citation type="journal article" date="2016" name="Nat. Commun.">
        <title>Thousands of microbial genomes shed light on interconnected biogeochemical processes in an aquifer system.</title>
        <authorList>
            <person name="Anantharaman K."/>
            <person name="Brown C.T."/>
            <person name="Hug L.A."/>
            <person name="Sharon I."/>
            <person name="Castelle C.J."/>
            <person name="Probst A.J."/>
            <person name="Thomas B.C."/>
            <person name="Singh A."/>
            <person name="Wilkins M.J."/>
            <person name="Karaoz U."/>
            <person name="Brodie E.L."/>
            <person name="Williams K.H."/>
            <person name="Hubbard S.S."/>
            <person name="Banfield J.F."/>
        </authorList>
    </citation>
    <scope>NUCLEOTIDE SEQUENCE [LARGE SCALE GENOMIC DNA]</scope>
</reference>
<dbReference type="InterPro" id="IPR001576">
    <property type="entry name" value="Phosphoglycerate_kinase"/>
</dbReference>
<dbReference type="InterPro" id="IPR036043">
    <property type="entry name" value="Phosphoglycerate_kinase_sf"/>
</dbReference>
<dbReference type="GO" id="GO:0005829">
    <property type="term" value="C:cytosol"/>
    <property type="evidence" value="ECO:0007669"/>
    <property type="project" value="TreeGrafter"/>
</dbReference>
<accession>A0A1G1Z5H2</accession>
<evidence type="ECO:0000313" key="8">
    <source>
        <dbReference type="Proteomes" id="UP000178744"/>
    </source>
</evidence>
<sequence length="131" mass="13954">MAAAKKMTTNDKIVIPEDLEGENGSIFDIGPETIKKFSGIIRNAKTIIWGGPMGFFEKKGFEKGSYAIARAIASSNAFSIVGGGETTEIITALKLEKKISLLSTGGGAMLDFLAGKKLPALQALKKRNPKH</sequence>
<dbReference type="Gene3D" id="3.40.50.1260">
    <property type="entry name" value="Phosphoglycerate kinase, N-terminal domain"/>
    <property type="match status" value="1"/>
</dbReference>
<gene>
    <name evidence="7" type="ORF">A3B23_00530</name>
</gene>
<evidence type="ECO:0000256" key="3">
    <source>
        <dbReference type="ARBA" id="ARBA00022679"/>
    </source>
</evidence>
<dbReference type="EC" id="2.7.2.3" evidence="2"/>
<evidence type="ECO:0000256" key="5">
    <source>
        <dbReference type="ARBA" id="ARBA00022777"/>
    </source>
</evidence>
<comment type="caution">
    <text evidence="7">The sequence shown here is derived from an EMBL/GenBank/DDBJ whole genome shotgun (WGS) entry which is preliminary data.</text>
</comment>
<evidence type="ECO:0000256" key="6">
    <source>
        <dbReference type="ARBA" id="ARBA00022840"/>
    </source>
</evidence>
<dbReference type="Proteomes" id="UP000178744">
    <property type="component" value="Unassembled WGS sequence"/>
</dbReference>
<dbReference type="EMBL" id="MHIY01000032">
    <property type="protein sequence ID" value="OGY59150.1"/>
    <property type="molecule type" value="Genomic_DNA"/>
</dbReference>
<dbReference type="SUPFAM" id="SSF53748">
    <property type="entry name" value="Phosphoglycerate kinase"/>
    <property type="match status" value="1"/>
</dbReference>
<dbReference type="STRING" id="1797690.A3B23_00530"/>
<dbReference type="GO" id="GO:0004618">
    <property type="term" value="F:phosphoglycerate kinase activity"/>
    <property type="evidence" value="ECO:0007669"/>
    <property type="project" value="UniProtKB-EC"/>
</dbReference>
<name>A0A1G1Z5H2_9BACT</name>
<organism evidence="7 8">
    <name type="scientific">Candidatus Colwellbacteria bacterium RIFCSPLOWO2_01_FULL_48_10</name>
    <dbReference type="NCBI Taxonomy" id="1797690"/>
    <lineage>
        <taxon>Bacteria</taxon>
        <taxon>Candidatus Colwelliibacteriota</taxon>
    </lineage>
</organism>
<evidence type="ECO:0000256" key="1">
    <source>
        <dbReference type="ARBA" id="ARBA00000642"/>
    </source>
</evidence>
<comment type="catalytic activity">
    <reaction evidence="1">
        <text>(2R)-3-phosphoglycerate + ATP = (2R)-3-phospho-glyceroyl phosphate + ADP</text>
        <dbReference type="Rhea" id="RHEA:14801"/>
        <dbReference type="ChEBI" id="CHEBI:30616"/>
        <dbReference type="ChEBI" id="CHEBI:57604"/>
        <dbReference type="ChEBI" id="CHEBI:58272"/>
        <dbReference type="ChEBI" id="CHEBI:456216"/>
        <dbReference type="EC" id="2.7.2.3"/>
    </reaction>
</comment>
<dbReference type="AlphaFoldDB" id="A0A1G1Z5H2"/>
<dbReference type="PANTHER" id="PTHR11406">
    <property type="entry name" value="PHOSPHOGLYCERATE KINASE"/>
    <property type="match status" value="1"/>
</dbReference>
<keyword evidence="6" id="KW-0067">ATP-binding</keyword>